<gene>
    <name evidence="5" type="ORF">O3H35_06050</name>
    <name evidence="4" type="ORF">O3H54_00950</name>
</gene>
<dbReference type="PANTHER" id="PTHR44591">
    <property type="entry name" value="STRESS RESPONSE REGULATOR PROTEIN 1"/>
    <property type="match status" value="1"/>
</dbReference>
<evidence type="ECO:0000256" key="2">
    <source>
        <dbReference type="PROSITE-ProRule" id="PRU00169"/>
    </source>
</evidence>
<dbReference type="Proteomes" id="UP001074446">
    <property type="component" value="Unassembled WGS sequence"/>
</dbReference>
<proteinExistence type="predicted"/>
<dbReference type="InterPro" id="IPR011006">
    <property type="entry name" value="CheY-like_superfamily"/>
</dbReference>
<evidence type="ECO:0000313" key="4">
    <source>
        <dbReference type="EMBL" id="MCZ3364439.1"/>
    </source>
</evidence>
<feature type="domain" description="Response regulatory" evidence="3">
    <location>
        <begin position="4"/>
        <end position="119"/>
    </location>
</feature>
<dbReference type="RefSeq" id="WP_048081233.1">
    <property type="nucleotide sequence ID" value="NZ_JAPVER010000018.1"/>
</dbReference>
<protein>
    <submittedName>
        <fullName evidence="4">Methanogen output domain 1-containing protein</fullName>
    </submittedName>
</protein>
<organism evidence="4 6">
    <name type="scientific">Methanobacterium veterum</name>
    <dbReference type="NCBI Taxonomy" id="408577"/>
    <lineage>
        <taxon>Archaea</taxon>
        <taxon>Methanobacteriati</taxon>
        <taxon>Methanobacteriota</taxon>
        <taxon>Methanomada group</taxon>
        <taxon>Methanobacteria</taxon>
        <taxon>Methanobacteriales</taxon>
        <taxon>Methanobacteriaceae</taxon>
        <taxon>Methanobacterium</taxon>
    </lineage>
</organism>
<keyword evidence="1 2" id="KW-0597">Phosphoprotein</keyword>
<dbReference type="InterPro" id="IPR050595">
    <property type="entry name" value="Bact_response_regulator"/>
</dbReference>
<evidence type="ECO:0000313" key="6">
    <source>
        <dbReference type="Proteomes" id="UP001068021"/>
    </source>
</evidence>
<dbReference type="SMART" id="SM00448">
    <property type="entry name" value="REC"/>
    <property type="match status" value="1"/>
</dbReference>
<reference evidence="4" key="1">
    <citation type="submission" date="2022-12" db="EMBL/GenBank/DDBJ databases">
        <title>Reclassification of two methanogenic archaea species isolated from the Kolyma lowland permafrost.</title>
        <authorList>
            <person name="Trubitsyn V.E."/>
            <person name="Rivkina E.M."/>
            <person name="Shcherbakova V.A."/>
        </authorList>
    </citation>
    <scope>NUCLEOTIDE SEQUENCE</scope>
    <source>
        <strain evidence="4">M2</strain>
        <strain evidence="5">MK4</strain>
    </source>
</reference>
<dbReference type="EMBL" id="JAPVER010000018">
    <property type="protein sequence ID" value="MCZ3364439.1"/>
    <property type="molecule type" value="Genomic_DNA"/>
</dbReference>
<dbReference type="PANTHER" id="PTHR44591:SF3">
    <property type="entry name" value="RESPONSE REGULATORY DOMAIN-CONTAINING PROTEIN"/>
    <property type="match status" value="1"/>
</dbReference>
<dbReference type="Pfam" id="PF00072">
    <property type="entry name" value="Response_reg"/>
    <property type="match status" value="1"/>
</dbReference>
<dbReference type="AlphaFoldDB" id="A0A9E5DJD6"/>
<dbReference type="Proteomes" id="UP001068021">
    <property type="component" value="Unassembled WGS sequence"/>
</dbReference>
<dbReference type="SUPFAM" id="SSF52172">
    <property type="entry name" value="CheY-like"/>
    <property type="match status" value="1"/>
</dbReference>
<evidence type="ECO:0000256" key="1">
    <source>
        <dbReference type="ARBA" id="ARBA00022553"/>
    </source>
</evidence>
<keyword evidence="6" id="KW-1185">Reference proteome</keyword>
<accession>A0A9E5DJD6</accession>
<sequence length="287" mass="33321">MEAKVLIVEDERILAIGMKRKLESAGYAVTGIVSSGKEAIENAKKTNPNLVLMDIVLKGPMDGIEAAQQIINLYNIPVIYLTAYADDEILERAMITEPYGYLLKPFNLSELKANIKMALYKHKAESKRKELMKNRIMEDYYQFMIHGMDKSKYYSEIDIRNTLLKTFEKSFEEKMKPEFEKKLKNKGLNISDEDIIPLFETYLSWLSELFTSFGIKNKIRSEDDSWYLEFFNCSWSEYSIKNPIFCINCYAIVNCSFKWINIRGDVCRMSSIAGNSPKCSFKFYSTH</sequence>
<dbReference type="Gene3D" id="3.40.50.2300">
    <property type="match status" value="1"/>
</dbReference>
<dbReference type="InterPro" id="IPR041359">
    <property type="entry name" value="MetOD1"/>
</dbReference>
<dbReference type="CDD" id="cd17534">
    <property type="entry name" value="REC_DC-like"/>
    <property type="match status" value="1"/>
</dbReference>
<dbReference type="PROSITE" id="PS50110">
    <property type="entry name" value="RESPONSE_REGULATORY"/>
    <property type="match status" value="1"/>
</dbReference>
<dbReference type="InterPro" id="IPR001789">
    <property type="entry name" value="Sig_transdc_resp-reg_receiver"/>
</dbReference>
<name>A0A9E5DJD6_9EURY</name>
<comment type="caution">
    <text evidence="4">The sequence shown here is derived from an EMBL/GenBank/DDBJ whole genome shotgun (WGS) entry which is preliminary data.</text>
</comment>
<dbReference type="EMBL" id="JAPVES010000030">
    <property type="protein sequence ID" value="MCZ3372190.1"/>
    <property type="molecule type" value="Genomic_DNA"/>
</dbReference>
<feature type="modified residue" description="4-aspartylphosphate" evidence="2">
    <location>
        <position position="54"/>
    </location>
</feature>
<dbReference type="GO" id="GO:0000160">
    <property type="term" value="P:phosphorelay signal transduction system"/>
    <property type="evidence" value="ECO:0007669"/>
    <property type="project" value="InterPro"/>
</dbReference>
<evidence type="ECO:0000259" key="3">
    <source>
        <dbReference type="PROSITE" id="PS50110"/>
    </source>
</evidence>
<evidence type="ECO:0000313" key="5">
    <source>
        <dbReference type="EMBL" id="MCZ3372190.1"/>
    </source>
</evidence>
<dbReference type="Pfam" id="PF18546">
    <property type="entry name" value="MetOD1"/>
    <property type="match status" value="1"/>
</dbReference>